<name>A0A8H9GHE9_9MICO</name>
<evidence type="ECO:0000259" key="2">
    <source>
        <dbReference type="Pfam" id="PF11268"/>
    </source>
</evidence>
<dbReference type="AlphaFoldDB" id="A0A8H9GHE9"/>
<feature type="domain" description="DUF3071" evidence="2">
    <location>
        <begin position="1"/>
        <end position="166"/>
    </location>
</feature>
<feature type="compositionally biased region" description="Low complexity" evidence="1">
    <location>
        <begin position="243"/>
        <end position="257"/>
    </location>
</feature>
<dbReference type="InterPro" id="IPR047682">
    <property type="entry name" value="SepH-like"/>
</dbReference>
<dbReference type="InterPro" id="IPR021421">
    <property type="entry name" value="DUF3071"/>
</dbReference>
<evidence type="ECO:0000256" key="1">
    <source>
        <dbReference type="SAM" id="MobiDB-lite"/>
    </source>
</evidence>
<dbReference type="RefSeq" id="WP_189086989.1">
    <property type="nucleotide sequence ID" value="NZ_BMPT01000006.1"/>
</dbReference>
<comment type="caution">
    <text evidence="3">The sequence shown here is derived from an EMBL/GenBank/DDBJ whole genome shotgun (WGS) entry which is preliminary data.</text>
</comment>
<proteinExistence type="predicted"/>
<accession>A0A8H9GHE9</accession>
<feature type="compositionally biased region" description="Gly residues" evidence="1">
    <location>
        <begin position="258"/>
        <end position="270"/>
    </location>
</feature>
<feature type="compositionally biased region" description="Basic residues" evidence="1">
    <location>
        <begin position="411"/>
        <end position="420"/>
    </location>
</feature>
<dbReference type="Proteomes" id="UP000655589">
    <property type="component" value="Unassembled WGS sequence"/>
</dbReference>
<dbReference type="NCBIfam" id="NF040712">
    <property type="entry name" value="SepH"/>
    <property type="match status" value="1"/>
</dbReference>
<organism evidence="3 4">
    <name type="scientific">Promicromonospora citrea</name>
    <dbReference type="NCBI Taxonomy" id="43677"/>
    <lineage>
        <taxon>Bacteria</taxon>
        <taxon>Bacillati</taxon>
        <taxon>Actinomycetota</taxon>
        <taxon>Actinomycetes</taxon>
        <taxon>Micrococcales</taxon>
        <taxon>Promicromonosporaceae</taxon>
        <taxon>Promicromonospora</taxon>
    </lineage>
</organism>
<dbReference type="EMBL" id="BMPT01000006">
    <property type="protein sequence ID" value="GGM23299.1"/>
    <property type="molecule type" value="Genomic_DNA"/>
</dbReference>
<dbReference type="Pfam" id="PF11268">
    <property type="entry name" value="DUF3071"/>
    <property type="match status" value="1"/>
</dbReference>
<evidence type="ECO:0000313" key="3">
    <source>
        <dbReference type="EMBL" id="GGM23299.1"/>
    </source>
</evidence>
<sequence length="437" mass="46213">MDELELVRLHEDGERLVLVSRDGAQSTLPITDALRAAVRGDRPRMESIRAQEESALRPREIQARLRAGETVEQLAEASGLPVEHVRRFEYPVISEREHAVSRVRAKAVLTDDDGSTTLGEVADERLRSRGVRPDDAVWTATREGAHPWIVQVEFTAAERPRSARWSLEPRGGFVEALDDEARWLGLPEDDAGPALAGVSTLPPHRVGQRPGRPAPPEPVDTDLLLDNLSERRGHRPARRSAPEADLPDLLDGLDQLDGPGGDAAGPGAGAGAEEAGAGEAGPGEQSASVVDLGARRGSSRAAMPPVRVPDSPADLEWEAPSTWEIPGPAARQDAARTDGARQDGARLDGALTDEDRTAGARPDGAAPASVAASGTGSDHGTGSPADPAAADAPVVDAPPERPPAEQAPSKRPAKKGRKSRAQVPSWDEIVFGSRPEL</sequence>
<gene>
    <name evidence="3" type="ORF">GCM10010102_18830</name>
</gene>
<reference evidence="3" key="2">
    <citation type="submission" date="2020-09" db="EMBL/GenBank/DDBJ databases">
        <authorList>
            <person name="Sun Q."/>
            <person name="Ohkuma M."/>
        </authorList>
    </citation>
    <scope>NUCLEOTIDE SEQUENCE</scope>
    <source>
        <strain evidence="3">JCM 3051</strain>
    </source>
</reference>
<feature type="compositionally biased region" description="Basic and acidic residues" evidence="1">
    <location>
        <begin position="333"/>
        <end position="346"/>
    </location>
</feature>
<protein>
    <recommendedName>
        <fullName evidence="2">DUF3071 domain-containing protein</fullName>
    </recommendedName>
</protein>
<evidence type="ECO:0000313" key="4">
    <source>
        <dbReference type="Proteomes" id="UP000655589"/>
    </source>
</evidence>
<feature type="compositionally biased region" description="Low complexity" evidence="1">
    <location>
        <begin position="384"/>
        <end position="397"/>
    </location>
</feature>
<reference evidence="3" key="1">
    <citation type="journal article" date="2014" name="Int. J. Syst. Evol. Microbiol.">
        <title>Complete genome sequence of Corynebacterium casei LMG S-19264T (=DSM 44701T), isolated from a smear-ripened cheese.</title>
        <authorList>
            <consortium name="US DOE Joint Genome Institute (JGI-PGF)"/>
            <person name="Walter F."/>
            <person name="Albersmeier A."/>
            <person name="Kalinowski J."/>
            <person name="Ruckert C."/>
        </authorList>
    </citation>
    <scope>NUCLEOTIDE SEQUENCE</scope>
    <source>
        <strain evidence="3">JCM 3051</strain>
    </source>
</reference>
<keyword evidence="4" id="KW-1185">Reference proteome</keyword>
<feature type="region of interest" description="Disordered" evidence="1">
    <location>
        <begin position="194"/>
        <end position="437"/>
    </location>
</feature>